<gene>
    <name evidence="3" type="ORF">MKZ38_000093</name>
</gene>
<feature type="region of interest" description="Disordered" evidence="1">
    <location>
        <begin position="1"/>
        <end position="22"/>
    </location>
</feature>
<comment type="caution">
    <text evidence="3">The sequence shown here is derived from an EMBL/GenBank/DDBJ whole genome shotgun (WGS) entry which is preliminary data.</text>
</comment>
<dbReference type="AlphaFoldDB" id="A0AAD5RTL3"/>
<dbReference type="PROSITE" id="PS50090">
    <property type="entry name" value="MYB_LIKE"/>
    <property type="match status" value="1"/>
</dbReference>
<sequence>MMPKHLRSTSHSARPYAESGMPVSLAASTGGTGAMYNTRLSSMPTTSYYTMPTTTSMAAQQPMQSMSQASYDPYAVQGPAIVSQSVPHRASSGAWSGQDDQTLLAARAQGLNWSQIQATYFPSKTSNACRKRHERLMERKGADDFDARRFQLVAKEYMNMRKEIWQGLAQRTGEKWNVVEAKVMSHGLKNIQSAARAAGRRERVESGQPGLPPPGSSSYVPADDDSGISGIGLTPVDDLDPSSSYRTDDPYRDASGAVGHHGHGESYTRDNSSSYRSSPGAGSHHSSNSGSSSTANATGYSTTAGLGGLGAAPNGMGMGGGMHAAYGGYAHHGYNSSISSTGTNGGYGNPQSQGAPSPYMDPSHGQRLPSVDMGIDAIINRPLGGANGI</sequence>
<evidence type="ECO:0000259" key="2">
    <source>
        <dbReference type="PROSITE" id="PS50090"/>
    </source>
</evidence>
<evidence type="ECO:0000313" key="3">
    <source>
        <dbReference type="EMBL" id="KAJ2902812.1"/>
    </source>
</evidence>
<evidence type="ECO:0000256" key="1">
    <source>
        <dbReference type="SAM" id="MobiDB-lite"/>
    </source>
</evidence>
<reference evidence="3" key="1">
    <citation type="submission" date="2022-07" db="EMBL/GenBank/DDBJ databases">
        <title>Draft genome sequence of Zalerion maritima ATCC 34329, a (micro)plastics degrading marine fungus.</title>
        <authorList>
            <person name="Paco A."/>
            <person name="Goncalves M.F.M."/>
            <person name="Rocha-Santos T.A.P."/>
            <person name="Alves A."/>
        </authorList>
    </citation>
    <scope>NUCLEOTIDE SEQUENCE</scope>
    <source>
        <strain evidence="3">ATCC 34329</strain>
    </source>
</reference>
<dbReference type="Gene3D" id="1.10.10.60">
    <property type="entry name" value="Homeodomain-like"/>
    <property type="match status" value="1"/>
</dbReference>
<dbReference type="InterPro" id="IPR009057">
    <property type="entry name" value="Homeodomain-like_sf"/>
</dbReference>
<evidence type="ECO:0000313" key="4">
    <source>
        <dbReference type="Proteomes" id="UP001201980"/>
    </source>
</evidence>
<keyword evidence="4" id="KW-1185">Reference proteome</keyword>
<dbReference type="EMBL" id="JAKWBI020000101">
    <property type="protein sequence ID" value="KAJ2902812.1"/>
    <property type="molecule type" value="Genomic_DNA"/>
</dbReference>
<feature type="compositionally biased region" description="Low complexity" evidence="1">
    <location>
        <begin position="272"/>
        <end position="296"/>
    </location>
</feature>
<dbReference type="Pfam" id="PF13921">
    <property type="entry name" value="Myb_DNA-bind_6"/>
    <property type="match status" value="1"/>
</dbReference>
<name>A0AAD5RTL3_9PEZI</name>
<proteinExistence type="predicted"/>
<dbReference type="CDD" id="cd00167">
    <property type="entry name" value="SANT"/>
    <property type="match status" value="1"/>
</dbReference>
<dbReference type="Proteomes" id="UP001201980">
    <property type="component" value="Unassembled WGS sequence"/>
</dbReference>
<protein>
    <submittedName>
        <fullName evidence="3">Myb family transcription factor</fullName>
    </submittedName>
</protein>
<dbReference type="SUPFAM" id="SSF46689">
    <property type="entry name" value="Homeodomain-like"/>
    <property type="match status" value="1"/>
</dbReference>
<accession>A0AAD5RTL3</accession>
<dbReference type="InterPro" id="IPR001005">
    <property type="entry name" value="SANT/Myb"/>
</dbReference>
<feature type="region of interest" description="Disordered" evidence="1">
    <location>
        <begin position="341"/>
        <end position="370"/>
    </location>
</feature>
<organism evidence="3 4">
    <name type="scientific">Zalerion maritima</name>
    <dbReference type="NCBI Taxonomy" id="339359"/>
    <lineage>
        <taxon>Eukaryota</taxon>
        <taxon>Fungi</taxon>
        <taxon>Dikarya</taxon>
        <taxon>Ascomycota</taxon>
        <taxon>Pezizomycotina</taxon>
        <taxon>Sordariomycetes</taxon>
        <taxon>Lulworthiomycetidae</taxon>
        <taxon>Lulworthiales</taxon>
        <taxon>Lulworthiaceae</taxon>
        <taxon>Zalerion</taxon>
    </lineage>
</organism>
<feature type="domain" description="Myb-like" evidence="2">
    <location>
        <begin position="87"/>
        <end position="137"/>
    </location>
</feature>
<feature type="region of interest" description="Disordered" evidence="1">
    <location>
        <begin position="198"/>
        <end position="296"/>
    </location>
</feature>